<dbReference type="PANTHER" id="PTHR19316">
    <property type="entry name" value="PROTEIN FOLDING REGULATOR"/>
    <property type="match status" value="1"/>
</dbReference>
<evidence type="ECO:0000313" key="6">
    <source>
        <dbReference type="Proteomes" id="UP000814176"/>
    </source>
</evidence>
<dbReference type="InterPro" id="IPR050693">
    <property type="entry name" value="Hsp70_NEF-Inhibitors"/>
</dbReference>
<evidence type="ECO:0000256" key="2">
    <source>
        <dbReference type="ARBA" id="ARBA00022737"/>
    </source>
</evidence>
<accession>A0ABQ8KIA9</accession>
<comment type="caution">
    <text evidence="5">The sequence shown here is derived from an EMBL/GenBank/DDBJ whole genome shotgun (WGS) entry which is preliminary data.</text>
</comment>
<organism evidence="5 6">
    <name type="scientific">Rhodofomes roseus</name>
    <dbReference type="NCBI Taxonomy" id="34475"/>
    <lineage>
        <taxon>Eukaryota</taxon>
        <taxon>Fungi</taxon>
        <taxon>Dikarya</taxon>
        <taxon>Basidiomycota</taxon>
        <taxon>Agaricomycotina</taxon>
        <taxon>Agaricomycetes</taxon>
        <taxon>Polyporales</taxon>
        <taxon>Rhodofomes</taxon>
    </lineage>
</organism>
<reference evidence="5 6" key="1">
    <citation type="journal article" date="2021" name="Environ. Microbiol.">
        <title>Gene family expansions and transcriptome signatures uncover fungal adaptations to wood decay.</title>
        <authorList>
            <person name="Hage H."/>
            <person name="Miyauchi S."/>
            <person name="Viragh M."/>
            <person name="Drula E."/>
            <person name="Min B."/>
            <person name="Chaduli D."/>
            <person name="Navarro D."/>
            <person name="Favel A."/>
            <person name="Norest M."/>
            <person name="Lesage-Meessen L."/>
            <person name="Balint B."/>
            <person name="Merenyi Z."/>
            <person name="de Eugenio L."/>
            <person name="Morin E."/>
            <person name="Martinez A.T."/>
            <person name="Baldrian P."/>
            <person name="Stursova M."/>
            <person name="Martinez M.J."/>
            <person name="Novotny C."/>
            <person name="Magnuson J.K."/>
            <person name="Spatafora J.W."/>
            <person name="Maurice S."/>
            <person name="Pangilinan J."/>
            <person name="Andreopoulos W."/>
            <person name="LaButti K."/>
            <person name="Hundley H."/>
            <person name="Na H."/>
            <person name="Kuo A."/>
            <person name="Barry K."/>
            <person name="Lipzen A."/>
            <person name="Henrissat B."/>
            <person name="Riley R."/>
            <person name="Ahrendt S."/>
            <person name="Nagy L.G."/>
            <person name="Grigoriev I.V."/>
            <person name="Martin F."/>
            <person name="Rosso M.N."/>
        </authorList>
    </citation>
    <scope>NUCLEOTIDE SEQUENCE [LARGE SCALE GENOMIC DNA]</scope>
    <source>
        <strain evidence="5 6">CIRM-BRFM 1785</strain>
    </source>
</reference>
<gene>
    <name evidence="5" type="ORF">C8Q71DRAFT_706232</name>
</gene>
<name>A0ABQ8KIA9_9APHY</name>
<evidence type="ECO:0000313" key="5">
    <source>
        <dbReference type="EMBL" id="KAH9837736.1"/>
    </source>
</evidence>
<dbReference type="Proteomes" id="UP000814176">
    <property type="component" value="Unassembled WGS sequence"/>
</dbReference>
<dbReference type="InterPro" id="IPR011989">
    <property type="entry name" value="ARM-like"/>
</dbReference>
<evidence type="ECO:0000256" key="3">
    <source>
        <dbReference type="SAM" id="MobiDB-lite"/>
    </source>
</evidence>
<dbReference type="GeneID" id="72001223"/>
<keyword evidence="6" id="KW-1185">Reference proteome</keyword>
<feature type="domain" description="Nucleotide exchange factor Fes1" evidence="4">
    <location>
        <begin position="1"/>
        <end position="83"/>
    </location>
</feature>
<evidence type="ECO:0000256" key="1">
    <source>
        <dbReference type="ARBA" id="ARBA00011045"/>
    </source>
</evidence>
<dbReference type="EMBL" id="JADCUA010000008">
    <property type="protein sequence ID" value="KAH9837736.1"/>
    <property type="molecule type" value="Genomic_DNA"/>
</dbReference>
<sequence>MESLLRWGIEHSGNNDGAQPQPPRSVQSLDPGIIDAILGRPDSELMKEALAIAVDEGKDEDARIQALDDFEMFVEQIDNANNIDKMKMWEPLHNLLKSPNSTEGINMQTLWIIGTAVQNNPSAQKACLALSPMPTLLTFLDPSVKSPKLRSKAVYALSGLLKHNAAAVQQLDEAGGWQVLKAALEDSDITVRRKTAFLLNALIIPETHVSQPTPSPAPSPSAESNSTGLTVHSSDTHPPAGSNPVHPNSHASMQADPSSISTSTAALKALEEHGILQSLVSAVTSPVPYGPDGESEGDADFDEKVIRSLHTYVTSCDGRFSEQQKSGLRTYVKTEADKTGSEPKLAEKWGLTTDELTAFKQAIA</sequence>
<keyword evidence="2" id="KW-0677">Repeat</keyword>
<dbReference type="RefSeq" id="XP_047779774.1">
    <property type="nucleotide sequence ID" value="XM_047920491.1"/>
</dbReference>
<dbReference type="InterPro" id="IPR013918">
    <property type="entry name" value="Nucleotide_exch_fac_Fes1"/>
</dbReference>
<evidence type="ECO:0000259" key="4">
    <source>
        <dbReference type="Pfam" id="PF08609"/>
    </source>
</evidence>
<feature type="region of interest" description="Disordered" evidence="3">
    <location>
        <begin position="208"/>
        <end position="262"/>
    </location>
</feature>
<protein>
    <submittedName>
        <fullName evidence="5">Nucleotide exchange factors-like protein</fullName>
    </submittedName>
</protein>
<dbReference type="PANTHER" id="PTHR19316:SF18">
    <property type="entry name" value="HSP70-BINDING PROTEIN 1"/>
    <property type="match status" value="1"/>
</dbReference>
<dbReference type="SUPFAM" id="SSF48371">
    <property type="entry name" value="ARM repeat"/>
    <property type="match status" value="1"/>
</dbReference>
<dbReference type="Gene3D" id="1.25.10.10">
    <property type="entry name" value="Leucine-rich Repeat Variant"/>
    <property type="match status" value="1"/>
</dbReference>
<proteinExistence type="inferred from homology"/>
<comment type="similarity">
    <text evidence="1">Belongs to the FES1 family.</text>
</comment>
<feature type="compositionally biased region" description="Polar residues" evidence="3">
    <location>
        <begin position="245"/>
        <end position="262"/>
    </location>
</feature>
<dbReference type="InterPro" id="IPR016024">
    <property type="entry name" value="ARM-type_fold"/>
</dbReference>
<dbReference type="Pfam" id="PF08609">
    <property type="entry name" value="Fes1"/>
    <property type="match status" value="1"/>
</dbReference>